<name>A0ACC1TBA5_9APHY</name>
<evidence type="ECO:0000313" key="1">
    <source>
        <dbReference type="EMBL" id="KAJ3557514.1"/>
    </source>
</evidence>
<organism evidence="1 2">
    <name type="scientific">Phlebia brevispora</name>
    <dbReference type="NCBI Taxonomy" id="194682"/>
    <lineage>
        <taxon>Eukaryota</taxon>
        <taxon>Fungi</taxon>
        <taxon>Dikarya</taxon>
        <taxon>Basidiomycota</taxon>
        <taxon>Agaricomycotina</taxon>
        <taxon>Agaricomycetes</taxon>
        <taxon>Polyporales</taxon>
        <taxon>Meruliaceae</taxon>
        <taxon>Phlebia</taxon>
    </lineage>
</organism>
<proteinExistence type="predicted"/>
<sequence length="471" mass="51264">MEVDQSHPKTLIQHEAPFLTVLSCLGGSHGCPYHRPQSQTPPPVNKRAKKDKTAPAKVESYVQVITHDTVLFPEGGGQPYDIGTLTSADGELWDVVDVKRHGGHAVHYVRVSDRGVDAALKAFTSGSIVNVALGEAGLARRLDHMCVHTSQHLLSAVLDTRDLPTLSWSLTPYPAPCYVEIPRSMSVEEIASVQEQANKLVFEGRKVHIEVQELHEEVVQKYDGPSVGIPTDYTGGVQRTVIIDGVDRSHCCGTHLPSLSNLQLFIIPHTESLARASTTSARLYFLAGPRLITYLTSTHTFLSSTANILSCGAPNVPERVEQVVDDRKRATKRVEDLELELSATIAKNIIAAFQGKSKPIVLYKHRTDDAINALGFLSSISFAFVNEMASRAEPTPYLIVFSSSPSAQSAGSTTVVTVFGSDEKRVKEVGDVLKSKLNVKGGGKGPRWSGKFTGVWKENREGTVVEDALRL</sequence>
<comment type="caution">
    <text evidence="1">The sequence shown here is derived from an EMBL/GenBank/DDBJ whole genome shotgun (WGS) entry which is preliminary data.</text>
</comment>
<evidence type="ECO:0000313" key="2">
    <source>
        <dbReference type="Proteomes" id="UP001148662"/>
    </source>
</evidence>
<reference evidence="1" key="1">
    <citation type="submission" date="2022-07" db="EMBL/GenBank/DDBJ databases">
        <title>Genome Sequence of Phlebia brevispora.</title>
        <authorList>
            <person name="Buettner E."/>
        </authorList>
    </citation>
    <scope>NUCLEOTIDE SEQUENCE</scope>
    <source>
        <strain evidence="1">MPL23</strain>
    </source>
</reference>
<keyword evidence="2" id="KW-1185">Reference proteome</keyword>
<dbReference type="Proteomes" id="UP001148662">
    <property type="component" value="Unassembled WGS sequence"/>
</dbReference>
<accession>A0ACC1TBA5</accession>
<gene>
    <name evidence="1" type="ORF">NM688_g1435</name>
</gene>
<dbReference type="EMBL" id="JANHOG010000152">
    <property type="protein sequence ID" value="KAJ3557514.1"/>
    <property type="molecule type" value="Genomic_DNA"/>
</dbReference>
<protein>
    <submittedName>
        <fullName evidence="1">Uncharacterized protein</fullName>
    </submittedName>
</protein>